<sequence>MKGEKFSMQSWEPDPFLPKENQGSSQTQGRCDRLRVLTAAASGGALNRSLGTPETGSWPELQLGIR</sequence>
<evidence type="ECO:0000256" key="1">
    <source>
        <dbReference type="SAM" id="MobiDB-lite"/>
    </source>
</evidence>
<evidence type="ECO:0000313" key="2">
    <source>
        <dbReference type="EMBL" id="KAJ6670151.1"/>
    </source>
</evidence>
<dbReference type="AlphaFoldDB" id="A0A9Q0NID4"/>
<accession>A0A9Q0NID4</accession>
<keyword evidence="3" id="KW-1185">Reference proteome</keyword>
<reference evidence="2 3" key="1">
    <citation type="journal article" date="2023" name="Int. J. Mol. Sci.">
        <title>De Novo Assembly and Annotation of 11 Diverse Shrub Willow (Salix) Genomes Reveals Novel Gene Organization in Sex-Linked Regions.</title>
        <authorList>
            <person name="Hyden B."/>
            <person name="Feng K."/>
            <person name="Yates T.B."/>
            <person name="Jawdy S."/>
            <person name="Cereghino C."/>
            <person name="Smart L.B."/>
            <person name="Muchero W."/>
        </authorList>
    </citation>
    <scope>NUCLEOTIDE SEQUENCE [LARGE SCALE GENOMIC DNA]</scope>
    <source>
        <tissue evidence="2">Shoot tip</tissue>
    </source>
</reference>
<dbReference type="EMBL" id="JAPFFL010000165">
    <property type="protein sequence ID" value="KAJ6670151.1"/>
    <property type="molecule type" value="Genomic_DNA"/>
</dbReference>
<protein>
    <submittedName>
        <fullName evidence="2">Uncharacterized protein</fullName>
    </submittedName>
</protein>
<organism evidence="2 3">
    <name type="scientific">Salix viminalis</name>
    <name type="common">Common osier</name>
    <name type="synonym">Basket willow</name>
    <dbReference type="NCBI Taxonomy" id="40686"/>
    <lineage>
        <taxon>Eukaryota</taxon>
        <taxon>Viridiplantae</taxon>
        <taxon>Streptophyta</taxon>
        <taxon>Embryophyta</taxon>
        <taxon>Tracheophyta</taxon>
        <taxon>Spermatophyta</taxon>
        <taxon>Magnoliopsida</taxon>
        <taxon>eudicotyledons</taxon>
        <taxon>Gunneridae</taxon>
        <taxon>Pentapetalae</taxon>
        <taxon>rosids</taxon>
        <taxon>fabids</taxon>
        <taxon>Malpighiales</taxon>
        <taxon>Salicaceae</taxon>
        <taxon>Saliceae</taxon>
        <taxon>Salix</taxon>
    </lineage>
</organism>
<dbReference type="Proteomes" id="UP001151529">
    <property type="component" value="Unassembled WGS sequence"/>
</dbReference>
<proteinExistence type="predicted"/>
<evidence type="ECO:0000313" key="3">
    <source>
        <dbReference type="Proteomes" id="UP001151529"/>
    </source>
</evidence>
<comment type="caution">
    <text evidence="2">The sequence shown here is derived from an EMBL/GenBank/DDBJ whole genome shotgun (WGS) entry which is preliminary data.</text>
</comment>
<name>A0A9Q0NID4_SALVM</name>
<feature type="non-terminal residue" evidence="2">
    <location>
        <position position="66"/>
    </location>
</feature>
<gene>
    <name evidence="2" type="ORF">OIU85_012106</name>
</gene>
<feature type="region of interest" description="Disordered" evidence="1">
    <location>
        <begin position="1"/>
        <end position="66"/>
    </location>
</feature>